<dbReference type="CDD" id="cd01949">
    <property type="entry name" value="GGDEF"/>
    <property type="match status" value="1"/>
</dbReference>
<dbReference type="EMBL" id="PUIO01000019">
    <property type="protein sequence ID" value="PQP23567.1"/>
    <property type="molecule type" value="Genomic_DNA"/>
</dbReference>
<dbReference type="Pfam" id="PF00990">
    <property type="entry name" value="GGDEF"/>
    <property type="match status" value="1"/>
</dbReference>
<reference evidence="4" key="1">
    <citation type="submission" date="2018-02" db="EMBL/GenBank/DDBJ databases">
        <title>Draft genome sequencing of Rhodococcus opacus KU647198.</title>
        <authorList>
            <person name="Zheng B.-X."/>
        </authorList>
    </citation>
    <scope>NUCLEOTIDE SEQUENCE [LARGE SCALE GENOMIC DNA]</scope>
    <source>
        <strain evidence="4">04-OD7</strain>
    </source>
</reference>
<dbReference type="NCBIfam" id="TIGR00254">
    <property type="entry name" value="GGDEF"/>
    <property type="match status" value="1"/>
</dbReference>
<dbReference type="PANTHER" id="PTHR44757:SF2">
    <property type="entry name" value="BIOFILM ARCHITECTURE MAINTENANCE PROTEIN MBAA"/>
    <property type="match status" value="1"/>
</dbReference>
<dbReference type="RefSeq" id="WP_105416112.1">
    <property type="nucleotide sequence ID" value="NZ_PUIO01000019.1"/>
</dbReference>
<dbReference type="InterPro" id="IPR003018">
    <property type="entry name" value="GAF"/>
</dbReference>
<evidence type="ECO:0000313" key="4">
    <source>
        <dbReference type="Proteomes" id="UP000239290"/>
    </source>
</evidence>
<dbReference type="Gene3D" id="3.30.70.270">
    <property type="match status" value="1"/>
</dbReference>
<sequence length="512" mass="53243">MTELFEPYSVPEGAAQSGFSEEVTRSETGSFPGAAMPAQLVAALECAPTPVALWEFGSGRLCYLNPAAAGLLGFPKGGEVPGRRAADVCTASAVAQAPEVSAALAGRGRWCGPTELRHLRTGTPIPVVLSVFVTERDEDGRPLLIGAIAREPSGAGVREHPLLAALAAADQRCREQHALAELSRLAVTADLDTLLTAATGEVTALLGTRCAAVARVNGTGGAALPVLGYHGPRPRPSTVAVGRGSLTGYAATEAAVVCCPDRARERRFATADMAVHGLGGGIGVPIGHDPIWGVLTAHFAGPRVAREHEVALVRAVAAVLSTAIVRIEREDRLRHQSLHDPLTGLPNRTLALERITTALDQAAHTGGRVAVLVIDLDNFRHVNARLGHAGGDAALIRLADRLRSLVRPTDTVARLGGDEFLILCPAVTGPADVIAIADRIATVDPHPGDGPITASVGIAVAGAAVSPHELIHHADRAMYRAKATGPGRYALHHPDPAGRVAEPSHTTRRTAR</sequence>
<feature type="domain" description="GGDEF" evidence="2">
    <location>
        <begin position="367"/>
        <end position="494"/>
    </location>
</feature>
<dbReference type="Proteomes" id="UP000239290">
    <property type="component" value="Unassembled WGS sequence"/>
</dbReference>
<dbReference type="SMART" id="SM00065">
    <property type="entry name" value="GAF"/>
    <property type="match status" value="1"/>
</dbReference>
<feature type="region of interest" description="Disordered" evidence="1">
    <location>
        <begin position="491"/>
        <end position="512"/>
    </location>
</feature>
<dbReference type="PANTHER" id="PTHR44757">
    <property type="entry name" value="DIGUANYLATE CYCLASE DGCP"/>
    <property type="match status" value="1"/>
</dbReference>
<dbReference type="Pfam" id="PF01590">
    <property type="entry name" value="GAF"/>
    <property type="match status" value="1"/>
</dbReference>
<feature type="region of interest" description="Disordered" evidence="1">
    <location>
        <begin position="1"/>
        <end position="30"/>
    </location>
</feature>
<evidence type="ECO:0000256" key="1">
    <source>
        <dbReference type="SAM" id="MobiDB-lite"/>
    </source>
</evidence>
<dbReference type="InterPro" id="IPR000014">
    <property type="entry name" value="PAS"/>
</dbReference>
<accession>A0A2S8J9B8</accession>
<dbReference type="SUPFAM" id="SSF55785">
    <property type="entry name" value="PYP-like sensor domain (PAS domain)"/>
    <property type="match status" value="1"/>
</dbReference>
<dbReference type="SMART" id="SM00267">
    <property type="entry name" value="GGDEF"/>
    <property type="match status" value="1"/>
</dbReference>
<dbReference type="Gene3D" id="3.30.450.40">
    <property type="match status" value="1"/>
</dbReference>
<dbReference type="PROSITE" id="PS50887">
    <property type="entry name" value="GGDEF"/>
    <property type="match status" value="1"/>
</dbReference>
<dbReference type="SUPFAM" id="SSF55781">
    <property type="entry name" value="GAF domain-like"/>
    <property type="match status" value="1"/>
</dbReference>
<evidence type="ECO:0000259" key="2">
    <source>
        <dbReference type="PROSITE" id="PS50887"/>
    </source>
</evidence>
<comment type="caution">
    <text evidence="3">The sequence shown here is derived from an EMBL/GenBank/DDBJ whole genome shotgun (WGS) entry which is preliminary data.</text>
</comment>
<dbReference type="AlphaFoldDB" id="A0A2S8J9B8"/>
<name>A0A2S8J9B8_RHOOP</name>
<protein>
    <submittedName>
        <fullName evidence="3">GGDEF domain-containing protein</fullName>
    </submittedName>
</protein>
<gene>
    <name evidence="3" type="ORF">C5613_17400</name>
</gene>
<dbReference type="InterPro" id="IPR043128">
    <property type="entry name" value="Rev_trsase/Diguanyl_cyclase"/>
</dbReference>
<dbReference type="Gene3D" id="3.30.450.20">
    <property type="entry name" value="PAS domain"/>
    <property type="match status" value="1"/>
</dbReference>
<proteinExistence type="predicted"/>
<dbReference type="InterPro" id="IPR000160">
    <property type="entry name" value="GGDEF_dom"/>
</dbReference>
<dbReference type="SUPFAM" id="SSF55073">
    <property type="entry name" value="Nucleotide cyclase"/>
    <property type="match status" value="1"/>
</dbReference>
<evidence type="ECO:0000313" key="3">
    <source>
        <dbReference type="EMBL" id="PQP23567.1"/>
    </source>
</evidence>
<dbReference type="InterPro" id="IPR029016">
    <property type="entry name" value="GAF-like_dom_sf"/>
</dbReference>
<dbReference type="CDD" id="cd00130">
    <property type="entry name" value="PAS"/>
    <property type="match status" value="1"/>
</dbReference>
<dbReference type="InterPro" id="IPR052155">
    <property type="entry name" value="Biofilm_reg_signaling"/>
</dbReference>
<organism evidence="3 4">
    <name type="scientific">Rhodococcus opacus</name>
    <name type="common">Nocardia opaca</name>
    <dbReference type="NCBI Taxonomy" id="37919"/>
    <lineage>
        <taxon>Bacteria</taxon>
        <taxon>Bacillati</taxon>
        <taxon>Actinomycetota</taxon>
        <taxon>Actinomycetes</taxon>
        <taxon>Mycobacteriales</taxon>
        <taxon>Nocardiaceae</taxon>
        <taxon>Rhodococcus</taxon>
    </lineage>
</organism>
<dbReference type="InterPro" id="IPR029787">
    <property type="entry name" value="Nucleotide_cyclase"/>
</dbReference>
<dbReference type="InterPro" id="IPR035965">
    <property type="entry name" value="PAS-like_dom_sf"/>
</dbReference>